<comment type="caution">
    <text evidence="3">The sequence shown here is derived from an EMBL/GenBank/DDBJ whole genome shotgun (WGS) entry which is preliminary data.</text>
</comment>
<dbReference type="PANTHER" id="PTHR37804">
    <property type="entry name" value="CDAA REGULATORY PROTEIN CDAR"/>
    <property type="match status" value="1"/>
</dbReference>
<evidence type="ECO:0000313" key="3">
    <source>
        <dbReference type="EMBL" id="MCU6762688.1"/>
    </source>
</evidence>
<accession>A0ABT2TKF0</accession>
<dbReference type="InterPro" id="IPR053154">
    <property type="entry name" value="c-di-AMP_regulator"/>
</dbReference>
<evidence type="ECO:0000256" key="2">
    <source>
        <dbReference type="SAM" id="Phobius"/>
    </source>
</evidence>
<organism evidence="3 4">
    <name type="scientific">Brotonthovivens ammoniilytica</name>
    <dbReference type="NCBI Taxonomy" id="2981725"/>
    <lineage>
        <taxon>Bacteria</taxon>
        <taxon>Bacillati</taxon>
        <taxon>Bacillota</taxon>
        <taxon>Clostridia</taxon>
        <taxon>Lachnospirales</taxon>
        <taxon>Lachnospiraceae</taxon>
        <taxon>Brotonthovivens</taxon>
    </lineage>
</organism>
<reference evidence="3 4" key="1">
    <citation type="journal article" date="2021" name="ISME Commun">
        <title>Automated analysis of genomic sequences facilitates high-throughput and comprehensive description of bacteria.</title>
        <authorList>
            <person name="Hitch T.C.A."/>
        </authorList>
    </citation>
    <scope>NUCLEOTIDE SEQUENCE [LARGE SCALE GENOMIC DNA]</scope>
    <source>
        <strain evidence="3 4">Sanger_109</strain>
    </source>
</reference>
<name>A0ABT2TKF0_9FIRM</name>
<keyword evidence="4" id="KW-1185">Reference proteome</keyword>
<feature type="transmembrane region" description="Helical" evidence="2">
    <location>
        <begin position="12"/>
        <end position="31"/>
    </location>
</feature>
<dbReference type="InterPro" id="IPR012505">
    <property type="entry name" value="YbbR"/>
</dbReference>
<dbReference type="EMBL" id="JAOQJQ010000004">
    <property type="protein sequence ID" value="MCU6762688.1"/>
    <property type="molecule type" value="Genomic_DNA"/>
</dbReference>
<protein>
    <submittedName>
        <fullName evidence="3">CdaR family protein</fullName>
    </submittedName>
</protein>
<proteinExistence type="predicted"/>
<keyword evidence="2" id="KW-0812">Transmembrane</keyword>
<dbReference type="Proteomes" id="UP001652442">
    <property type="component" value="Unassembled WGS sequence"/>
</dbReference>
<keyword evidence="2" id="KW-1133">Transmembrane helix</keyword>
<keyword evidence="2" id="KW-0472">Membrane</keyword>
<dbReference type="Pfam" id="PF07949">
    <property type="entry name" value="YbbR"/>
    <property type="match status" value="2"/>
</dbReference>
<feature type="region of interest" description="Disordered" evidence="1">
    <location>
        <begin position="409"/>
        <end position="430"/>
    </location>
</feature>
<dbReference type="Gene3D" id="2.170.120.40">
    <property type="entry name" value="YbbR-like domain"/>
    <property type="match status" value="2"/>
</dbReference>
<dbReference type="PANTHER" id="PTHR37804:SF1">
    <property type="entry name" value="CDAA REGULATORY PROTEIN CDAR"/>
    <property type="match status" value="1"/>
</dbReference>
<evidence type="ECO:0000256" key="1">
    <source>
        <dbReference type="SAM" id="MobiDB-lite"/>
    </source>
</evidence>
<gene>
    <name evidence="3" type="ORF">OCV88_10120</name>
</gene>
<dbReference type="RefSeq" id="WP_158425396.1">
    <property type="nucleotide sequence ID" value="NZ_JAOQJQ010000004.1"/>
</dbReference>
<dbReference type="Gene3D" id="2.170.120.30">
    <property type="match status" value="2"/>
</dbReference>
<sequence length="430" mass="46344">MMLQKIAKIITNNFGLKCLAVVVAVVFWLVIVNVEDPERTRVFTVPVTIENESYLTDMGKTYEVLNHSDTITFTVTAKRSVIERVTNSDFTATANMRDIVNMSEIPVTITAQKYANQLTITKKSQYVEINVENIVSRTFDIQTSADGAMTDGYSVGDLTVSPEQVKVTGPESVVNSISTAEAHIDISSVKTDAVENTDIVLYDEKGKAVSQDRLTMDHKTVQISVGVLQKKTVPVKYESNGTPAEGCRVTGISGSIEKIIVQGAPEAVEGLDTILISGDVLNVSGQKDDLVKIINLSDYLPEGVSLAADQNAETEVTVSIEGVKTSTYKVPAGNITLQNVPEGFSATLKTDTVPVEIEGYASELKDISEADLVGTADLSGLKSGTHEITVKMSGNYKIVGTVKVTVELKEDDAADNKPPETNQPDEDVSE</sequence>
<evidence type="ECO:0000313" key="4">
    <source>
        <dbReference type="Proteomes" id="UP001652442"/>
    </source>
</evidence>